<feature type="domain" description="DUF6314" evidence="1">
    <location>
        <begin position="6"/>
        <end position="136"/>
    </location>
</feature>
<accession>A0ABU0EBL9</accession>
<keyword evidence="3" id="KW-1185">Reference proteome</keyword>
<dbReference type="Pfam" id="PF19834">
    <property type="entry name" value="DUF6314"/>
    <property type="match status" value="1"/>
</dbReference>
<reference evidence="2 3" key="1">
    <citation type="submission" date="2023-07" db="EMBL/GenBank/DDBJ databases">
        <title>Sorghum-associated microbial communities from plants grown in Nebraska, USA.</title>
        <authorList>
            <person name="Schachtman D."/>
        </authorList>
    </citation>
    <scope>NUCLEOTIDE SEQUENCE [LARGE SCALE GENOMIC DNA]</scope>
    <source>
        <strain evidence="2 3">BE332</strain>
    </source>
</reference>
<evidence type="ECO:0000259" key="1">
    <source>
        <dbReference type="Pfam" id="PF19834"/>
    </source>
</evidence>
<name>A0ABU0EBL9_9CELL</name>
<gene>
    <name evidence="2" type="ORF">J2X26_000958</name>
</gene>
<evidence type="ECO:0000313" key="2">
    <source>
        <dbReference type="EMBL" id="MDQ0372661.1"/>
    </source>
</evidence>
<sequence>MLVDRFAGVWSVDRAILDARARLEGHLVGTAQFEPTDDGALAYVETGVLTFGGDVRPAGRRLLLRDAGGRAVDVLFADGRPFYRFDLVDDRWAGEHACGEDTYSVAGHFLGADRFEEVWHAVGPRKDYRLTTAYRRSAP</sequence>
<protein>
    <recommendedName>
        <fullName evidence="1">DUF6314 domain-containing protein</fullName>
    </recommendedName>
</protein>
<dbReference type="RefSeq" id="WP_307490264.1">
    <property type="nucleotide sequence ID" value="NZ_JAUSVB010000001.1"/>
</dbReference>
<proteinExistence type="predicted"/>
<dbReference type="EMBL" id="JAUSVB010000001">
    <property type="protein sequence ID" value="MDQ0372661.1"/>
    <property type="molecule type" value="Genomic_DNA"/>
</dbReference>
<dbReference type="Proteomes" id="UP001239626">
    <property type="component" value="Unassembled WGS sequence"/>
</dbReference>
<evidence type="ECO:0000313" key="3">
    <source>
        <dbReference type="Proteomes" id="UP001239626"/>
    </source>
</evidence>
<dbReference type="InterPro" id="IPR045632">
    <property type="entry name" value="DUF6314"/>
</dbReference>
<comment type="caution">
    <text evidence="2">The sequence shown here is derived from an EMBL/GenBank/DDBJ whole genome shotgun (WGS) entry which is preliminary data.</text>
</comment>
<organism evidence="2 3">
    <name type="scientific">Cellulomonas humilata</name>
    <dbReference type="NCBI Taxonomy" id="144055"/>
    <lineage>
        <taxon>Bacteria</taxon>
        <taxon>Bacillati</taxon>
        <taxon>Actinomycetota</taxon>
        <taxon>Actinomycetes</taxon>
        <taxon>Micrococcales</taxon>
        <taxon>Cellulomonadaceae</taxon>
        <taxon>Cellulomonas</taxon>
    </lineage>
</organism>